<dbReference type="PROSITE" id="PS50249">
    <property type="entry name" value="MPN"/>
    <property type="match status" value="1"/>
</dbReference>
<keyword evidence="4" id="KW-0862">Zinc</keyword>
<dbReference type="GO" id="GO:0046872">
    <property type="term" value="F:metal ion binding"/>
    <property type="evidence" value="ECO:0007669"/>
    <property type="project" value="UniProtKB-KW"/>
</dbReference>
<dbReference type="InterPro" id="IPR001405">
    <property type="entry name" value="UPF0758"/>
</dbReference>
<dbReference type="Gene3D" id="3.40.140.10">
    <property type="entry name" value="Cytidine Deaminase, domain 2"/>
    <property type="match status" value="1"/>
</dbReference>
<accession>A0A1A0DE27</accession>
<dbReference type="PANTHER" id="PTHR30471:SF3">
    <property type="entry name" value="UPF0758 PROTEIN YEES-RELATED"/>
    <property type="match status" value="1"/>
</dbReference>
<gene>
    <name evidence="8" type="ORF">SRCM100623_01460</name>
</gene>
<dbReference type="NCBIfam" id="TIGR00608">
    <property type="entry name" value="radc"/>
    <property type="match status" value="1"/>
</dbReference>
<dbReference type="PATRIC" id="fig|438.15.peg.1645"/>
<dbReference type="PANTHER" id="PTHR30471">
    <property type="entry name" value="DNA REPAIR PROTEIN RADC"/>
    <property type="match status" value="1"/>
</dbReference>
<proteinExistence type="inferred from homology"/>
<keyword evidence="2" id="KW-0479">Metal-binding</keyword>
<dbReference type="AlphaFoldDB" id="A0A1A0DE27"/>
<dbReference type="GO" id="GO:0006508">
    <property type="term" value="P:proteolysis"/>
    <property type="evidence" value="ECO:0007669"/>
    <property type="project" value="UniProtKB-KW"/>
</dbReference>
<evidence type="ECO:0000313" key="9">
    <source>
        <dbReference type="Proteomes" id="UP000093796"/>
    </source>
</evidence>
<evidence type="ECO:0000256" key="2">
    <source>
        <dbReference type="ARBA" id="ARBA00022723"/>
    </source>
</evidence>
<evidence type="ECO:0000256" key="3">
    <source>
        <dbReference type="ARBA" id="ARBA00022801"/>
    </source>
</evidence>
<name>A0A1A0DE27_ACEPA</name>
<comment type="similarity">
    <text evidence="6">Belongs to the UPF0758 family.</text>
</comment>
<evidence type="ECO:0000256" key="4">
    <source>
        <dbReference type="ARBA" id="ARBA00022833"/>
    </source>
</evidence>
<evidence type="ECO:0000256" key="5">
    <source>
        <dbReference type="ARBA" id="ARBA00023049"/>
    </source>
</evidence>
<sequence length="266" mass="29315">MAQLQPPYRAEILKSPSVKSGKKPTSQFADATHFRLNVSAAEAIALPTEMYSGTAPELSVEEETDLTLLCRLIAQAQPRNAKAQEQARNLLHEYGSLSAVMAAISWHEPSKSIKALPEAVRVLLMLAREAGLRIQRARLRRSGILADSTQLYAYLRAVMGPEKREQVRVLFLNDKHELLADDVMGQGTVDHTPVYPREIVARALQLNATMLVLVHNHPSGDPTPSADDVVMTTQICGAAKIMNIHVWDHIIVAGEKLLSMREAGFL</sequence>
<evidence type="ECO:0000256" key="6">
    <source>
        <dbReference type="RuleBase" id="RU003797"/>
    </source>
</evidence>
<dbReference type="CDD" id="cd08071">
    <property type="entry name" value="MPN_DUF2466"/>
    <property type="match status" value="1"/>
</dbReference>
<dbReference type="InterPro" id="IPR020891">
    <property type="entry name" value="UPF0758_CS"/>
</dbReference>
<evidence type="ECO:0000313" key="8">
    <source>
        <dbReference type="EMBL" id="OAZ72917.1"/>
    </source>
</evidence>
<evidence type="ECO:0000259" key="7">
    <source>
        <dbReference type="PROSITE" id="PS50249"/>
    </source>
</evidence>
<evidence type="ECO:0000256" key="1">
    <source>
        <dbReference type="ARBA" id="ARBA00022670"/>
    </source>
</evidence>
<dbReference type="Proteomes" id="UP000093796">
    <property type="component" value="Unassembled WGS sequence"/>
</dbReference>
<reference evidence="8 9" key="1">
    <citation type="submission" date="2016-05" db="EMBL/GenBank/DDBJ databases">
        <title>Genome sequencing of Acetobacter pasteurianus strain SRCM100623.</title>
        <authorList>
            <person name="Song Y.R."/>
        </authorList>
    </citation>
    <scope>NUCLEOTIDE SEQUENCE [LARGE SCALE GENOMIC DNA]</scope>
    <source>
        <strain evidence="8 9">SRCM100623</strain>
    </source>
</reference>
<organism evidence="8 9">
    <name type="scientific">Acetobacter pasteurianus</name>
    <name type="common">Acetobacter turbidans</name>
    <dbReference type="NCBI Taxonomy" id="438"/>
    <lineage>
        <taxon>Bacteria</taxon>
        <taxon>Pseudomonadati</taxon>
        <taxon>Pseudomonadota</taxon>
        <taxon>Alphaproteobacteria</taxon>
        <taxon>Acetobacterales</taxon>
        <taxon>Acetobacteraceae</taxon>
        <taxon>Acetobacter</taxon>
    </lineage>
</organism>
<dbReference type="GO" id="GO:0008237">
    <property type="term" value="F:metallopeptidase activity"/>
    <property type="evidence" value="ECO:0007669"/>
    <property type="project" value="UniProtKB-KW"/>
</dbReference>
<dbReference type="InterPro" id="IPR025657">
    <property type="entry name" value="RadC_JAB"/>
</dbReference>
<dbReference type="Pfam" id="PF04002">
    <property type="entry name" value="RadC"/>
    <property type="match status" value="1"/>
</dbReference>
<dbReference type="PROSITE" id="PS01302">
    <property type="entry name" value="UPF0758"/>
    <property type="match status" value="1"/>
</dbReference>
<keyword evidence="1" id="KW-0645">Protease</keyword>
<comment type="caution">
    <text evidence="8">The sequence shown here is derived from an EMBL/GenBank/DDBJ whole genome shotgun (WGS) entry which is preliminary data.</text>
</comment>
<keyword evidence="5" id="KW-0482">Metalloprotease</keyword>
<keyword evidence="3" id="KW-0378">Hydrolase</keyword>
<feature type="domain" description="MPN" evidence="7">
    <location>
        <begin position="144"/>
        <end position="266"/>
    </location>
</feature>
<protein>
    <submittedName>
        <fullName evidence="8">UPF0758 protein</fullName>
    </submittedName>
</protein>
<dbReference type="SUPFAM" id="SSF102712">
    <property type="entry name" value="JAB1/MPN domain"/>
    <property type="match status" value="1"/>
</dbReference>
<dbReference type="EMBL" id="LYUD01000099">
    <property type="protein sequence ID" value="OAZ72917.1"/>
    <property type="molecule type" value="Genomic_DNA"/>
</dbReference>
<dbReference type="InterPro" id="IPR037518">
    <property type="entry name" value="MPN"/>
</dbReference>